<comment type="caution">
    <text evidence="4">The sequence shown here is derived from an EMBL/GenBank/DDBJ whole genome shotgun (WGS) entry which is preliminary data.</text>
</comment>
<protein>
    <recommendedName>
        <fullName evidence="1">HEAT repeat-containing protein 6</fullName>
    </recommendedName>
</protein>
<dbReference type="OrthoDB" id="66533at2759"/>
<dbReference type="SUPFAM" id="SSF48371">
    <property type="entry name" value="ARM repeat"/>
    <property type="match status" value="2"/>
</dbReference>
<dbReference type="InterPro" id="IPR025283">
    <property type="entry name" value="DUF4042"/>
</dbReference>
<name>A0A2B4SSP8_STYPI</name>
<dbReference type="PANTHER" id="PTHR13366:SF0">
    <property type="entry name" value="HEAT REPEAT-CONTAINING PROTEIN 6"/>
    <property type="match status" value="1"/>
</dbReference>
<dbReference type="STRING" id="50429.A0A2B4SSP8"/>
<dbReference type="Gene3D" id="1.25.10.10">
    <property type="entry name" value="Leucine-rich Repeat Variant"/>
    <property type="match status" value="1"/>
</dbReference>
<keyword evidence="5" id="KW-1185">Reference proteome</keyword>
<evidence type="ECO:0000256" key="1">
    <source>
        <dbReference type="ARBA" id="ARBA00015263"/>
    </source>
</evidence>
<proteinExistence type="predicted"/>
<dbReference type="InterPro" id="IPR052107">
    <property type="entry name" value="HEAT6"/>
</dbReference>
<feature type="region of interest" description="Disordered" evidence="2">
    <location>
        <begin position="293"/>
        <end position="420"/>
    </location>
</feature>
<dbReference type="Pfam" id="PF13251">
    <property type="entry name" value="DUF4042"/>
    <property type="match status" value="1"/>
</dbReference>
<dbReference type="EMBL" id="LSMT01000017">
    <property type="protein sequence ID" value="PFX32941.1"/>
    <property type="molecule type" value="Genomic_DNA"/>
</dbReference>
<feature type="compositionally biased region" description="Basic residues" evidence="2">
    <location>
        <begin position="301"/>
        <end position="314"/>
    </location>
</feature>
<dbReference type="InterPro" id="IPR016024">
    <property type="entry name" value="ARM-type_fold"/>
</dbReference>
<dbReference type="Proteomes" id="UP000225706">
    <property type="component" value="Unassembled WGS sequence"/>
</dbReference>
<evidence type="ECO:0000259" key="3">
    <source>
        <dbReference type="Pfam" id="PF13251"/>
    </source>
</evidence>
<sequence length="1178" mass="130656">MSYEDDKLCWKDAARRISKLQESSSDRSLNSNVNVILDELNSLDYATSVVDNEESALQVLCKCCTLIQSGGNDDFLSTKFCQLIVNLLAKQKVDLNQETLNHLTSFLINCIKICKKWTLLNILRALGSTLYENGSLCEQFGDRLLGKDGVLVGLCRDKSQETDVLCNTIQCVANICMRSSNGLHLDDKFITPAFNLLLDLLQTSNPNSCGTEIEHFRVINAVLRALLNVLVLGCANQRYDLGPLLAALKNYMFCGLPGYKPVYPEERNHQLEDQPGIEPDDLSSVHLDTIPQKDRTYSALSKKKKRRSNNKKSKQTASPVAPKQTSVGSLLTEAPTQTFSAMNLNNSSSKEAGRHEDQCISLRPRNIRRHATHYSKSNSFSQKSDSPALNTNTLDRSGAESSGYHSASSLSNASSDSEYSDSEAGQMARLRSVTSKVRLNVLLCLQAVIKNTDKKVLFGYWSSFIPDNTMSASWSIFTTILKDPTPKGRAGGVAVLMDLLDGSRQFLVAAEDREQHSSSPSARPYTSFSAKLSGIVHELHRCLLQALVAETSATTKAQILKCLSILVLNSPYNRLKEGLVSKVVRQLRPLLALKDPNLQTAVLSCLKMVVCVHTPLQEVVEIMRPTSEEINFGNRNVSQNNNNTTPDSASVDLKPDLQVPLESPWLINWCVNTINRRENSLVVRLEALQFLGSFVKSYVFLLSPIVVERLRSLACSCLKDVDVPFTLSAMKLLEEIARAMYAEFSSRTDRNAVSKEQILQFWLKLLDGPLITVIQEGSSVSAPSCSAAVDCLSNIGAVIFNELALHKRILCITLLLGLSNDEDKNVKASSARALGVFVLYPCLRDDVLFVADAANAMLAAMADPKIMVRMKAAWSLANLSDSLVTNMSCGDTSFMGDFSDMLLLKLLNTSIAAADDNEKVKSNAVRALGNFLRYIRMSSLNKPGFVEAVENAVQALVRNVGSGLMKVRWNACYAVGNVFRNPFLPIGTAPWTAQIFIGLENVIRDCKNFKVRINAVLPLSIPPERRYYGDVALYCRVFATLIDALKGTEKVTEFSEFKYRDHLRQQLCNSLCHMTQMMTEEDASSLSSTLKENYDALKDYMADYVRYLQTQESSFEDQKEDNTAIEKLSAVQGAYRRVHEELEASKPAVKILQDVFGEWTKATGTEDETRTTEPVKSE</sequence>
<dbReference type="PANTHER" id="PTHR13366">
    <property type="entry name" value="MALARIA ANTIGEN-RELATED"/>
    <property type="match status" value="1"/>
</dbReference>
<dbReference type="AlphaFoldDB" id="A0A2B4SSP8"/>
<accession>A0A2B4SSP8</accession>
<organism evidence="4 5">
    <name type="scientific">Stylophora pistillata</name>
    <name type="common">Smooth cauliflower coral</name>
    <dbReference type="NCBI Taxonomy" id="50429"/>
    <lineage>
        <taxon>Eukaryota</taxon>
        <taxon>Metazoa</taxon>
        <taxon>Cnidaria</taxon>
        <taxon>Anthozoa</taxon>
        <taxon>Hexacorallia</taxon>
        <taxon>Scleractinia</taxon>
        <taxon>Astrocoeniina</taxon>
        <taxon>Pocilloporidae</taxon>
        <taxon>Stylophora</taxon>
    </lineage>
</organism>
<feature type="compositionally biased region" description="Low complexity" evidence="2">
    <location>
        <begin position="399"/>
        <end position="420"/>
    </location>
</feature>
<evidence type="ECO:0000313" key="5">
    <source>
        <dbReference type="Proteomes" id="UP000225706"/>
    </source>
</evidence>
<reference evidence="5" key="1">
    <citation type="journal article" date="2017" name="bioRxiv">
        <title>Comparative analysis of the genomes of Stylophora pistillata and Acropora digitifera provides evidence for extensive differences between species of corals.</title>
        <authorList>
            <person name="Voolstra C.R."/>
            <person name="Li Y."/>
            <person name="Liew Y.J."/>
            <person name="Baumgarten S."/>
            <person name="Zoccola D."/>
            <person name="Flot J.-F."/>
            <person name="Tambutte S."/>
            <person name="Allemand D."/>
            <person name="Aranda M."/>
        </authorList>
    </citation>
    <scope>NUCLEOTIDE SEQUENCE [LARGE SCALE GENOMIC DNA]</scope>
</reference>
<feature type="domain" description="DUF4042" evidence="3">
    <location>
        <begin position="436"/>
        <end position="619"/>
    </location>
</feature>
<dbReference type="InterPro" id="IPR011989">
    <property type="entry name" value="ARM-like"/>
</dbReference>
<feature type="compositionally biased region" description="Polar residues" evidence="2">
    <location>
        <begin position="315"/>
        <end position="350"/>
    </location>
</feature>
<evidence type="ECO:0000313" key="4">
    <source>
        <dbReference type="EMBL" id="PFX32941.1"/>
    </source>
</evidence>
<evidence type="ECO:0000256" key="2">
    <source>
        <dbReference type="SAM" id="MobiDB-lite"/>
    </source>
</evidence>
<feature type="compositionally biased region" description="Low complexity" evidence="2">
    <location>
        <begin position="375"/>
        <end position="386"/>
    </location>
</feature>
<gene>
    <name evidence="4" type="primary">Heatr6</name>
    <name evidence="4" type="ORF">AWC38_SpisGene2230</name>
</gene>